<dbReference type="EMBL" id="KV745764">
    <property type="protein sequence ID" value="OCK73472.1"/>
    <property type="molecule type" value="Genomic_DNA"/>
</dbReference>
<evidence type="ECO:0008006" key="3">
    <source>
        <dbReference type="Google" id="ProtNLM"/>
    </source>
</evidence>
<proteinExistence type="predicted"/>
<reference evidence="1 2" key="1">
    <citation type="journal article" date="2016" name="Nat. Commun.">
        <title>Ectomycorrhizal ecology is imprinted in the genome of the dominant symbiotic fungus Cenococcum geophilum.</title>
        <authorList>
            <consortium name="DOE Joint Genome Institute"/>
            <person name="Peter M."/>
            <person name="Kohler A."/>
            <person name="Ohm R.A."/>
            <person name="Kuo A."/>
            <person name="Krutzmann J."/>
            <person name="Morin E."/>
            <person name="Arend M."/>
            <person name="Barry K.W."/>
            <person name="Binder M."/>
            <person name="Choi C."/>
            <person name="Clum A."/>
            <person name="Copeland A."/>
            <person name="Grisel N."/>
            <person name="Haridas S."/>
            <person name="Kipfer T."/>
            <person name="LaButti K."/>
            <person name="Lindquist E."/>
            <person name="Lipzen A."/>
            <person name="Maire R."/>
            <person name="Meier B."/>
            <person name="Mihaltcheva S."/>
            <person name="Molinier V."/>
            <person name="Murat C."/>
            <person name="Poggeler S."/>
            <person name="Quandt C.A."/>
            <person name="Sperisen C."/>
            <person name="Tritt A."/>
            <person name="Tisserant E."/>
            <person name="Crous P.W."/>
            <person name="Henrissat B."/>
            <person name="Nehls U."/>
            <person name="Egli S."/>
            <person name="Spatafora J.W."/>
            <person name="Grigoriev I.V."/>
            <person name="Martin F.M."/>
        </authorList>
    </citation>
    <scope>NUCLEOTIDE SEQUENCE [LARGE SCALE GENOMIC DNA]</scope>
    <source>
        <strain evidence="1 2">CBS 459.81</strain>
    </source>
</reference>
<keyword evidence="2" id="KW-1185">Reference proteome</keyword>
<protein>
    <recommendedName>
        <fullName evidence="3">F-box domain-containing protein</fullName>
    </recommendedName>
</protein>
<sequence length="224" mass="25515">MSTTNIKEDQDAQSPIRLFEFLVGRDQIYPIHDRVCSMLKRSDILALNRTCKALSTLYKNLFITQAKAHLETVPRSAIIAGDFVIALSERRWLPYEDLYLHILARDGWDANALCDYVGSEDGYELVSDLEDPTPPYNSRAKSCCLVNDTHFLILTFSSKDPNLSTPRESVLRIDGGSRLACPEYTNTYISTLLSCNLWHPFCQPERRIFSVSGTHVHPPRNVQY</sequence>
<organism evidence="1 2">
    <name type="scientific">Lepidopterella palustris CBS 459.81</name>
    <dbReference type="NCBI Taxonomy" id="1314670"/>
    <lineage>
        <taxon>Eukaryota</taxon>
        <taxon>Fungi</taxon>
        <taxon>Dikarya</taxon>
        <taxon>Ascomycota</taxon>
        <taxon>Pezizomycotina</taxon>
        <taxon>Dothideomycetes</taxon>
        <taxon>Pleosporomycetidae</taxon>
        <taxon>Mytilinidiales</taxon>
        <taxon>Argynnaceae</taxon>
        <taxon>Lepidopterella</taxon>
    </lineage>
</organism>
<gene>
    <name evidence="1" type="ORF">K432DRAFT_398847</name>
</gene>
<dbReference type="AlphaFoldDB" id="A0A8E2J8R9"/>
<dbReference type="OrthoDB" id="10025998at2759"/>
<accession>A0A8E2J8R9</accession>
<name>A0A8E2J8R9_9PEZI</name>
<dbReference type="Proteomes" id="UP000250266">
    <property type="component" value="Unassembled WGS sequence"/>
</dbReference>
<evidence type="ECO:0000313" key="1">
    <source>
        <dbReference type="EMBL" id="OCK73472.1"/>
    </source>
</evidence>
<evidence type="ECO:0000313" key="2">
    <source>
        <dbReference type="Proteomes" id="UP000250266"/>
    </source>
</evidence>